<keyword evidence="4" id="KW-1185">Reference proteome</keyword>
<evidence type="ECO:0000256" key="1">
    <source>
        <dbReference type="SAM" id="MobiDB-lite"/>
    </source>
</evidence>
<dbReference type="PANTHER" id="PTHR46564">
    <property type="entry name" value="TRANSPOSASE"/>
    <property type="match status" value="1"/>
</dbReference>
<dbReference type="InterPro" id="IPR036397">
    <property type="entry name" value="RNaseH_sf"/>
</dbReference>
<dbReference type="EMBL" id="JBHRWO010000004">
    <property type="protein sequence ID" value="MFC3491621.1"/>
    <property type="molecule type" value="Genomic_DNA"/>
</dbReference>
<feature type="domain" description="Tc1-like transposase DDE" evidence="2">
    <location>
        <begin position="2"/>
        <end position="132"/>
    </location>
</feature>
<dbReference type="SUPFAM" id="SSF53098">
    <property type="entry name" value="Ribonuclease H-like"/>
    <property type="match status" value="1"/>
</dbReference>
<dbReference type="Proteomes" id="UP001595712">
    <property type="component" value="Unassembled WGS sequence"/>
</dbReference>
<protein>
    <submittedName>
        <fullName evidence="3">IS630 family transposase</fullName>
    </submittedName>
</protein>
<evidence type="ECO:0000313" key="3">
    <source>
        <dbReference type="EMBL" id="MFC3491621.1"/>
    </source>
</evidence>
<gene>
    <name evidence="3" type="ORF">ACFO8M_03855</name>
</gene>
<sequence length="160" mass="18046">MFLDQVGVCSDHLSGRTWGRKGHTPLATTSGNRFGVNAMSAISREGQMYFTVFRQSFTIEVFIDFLERVIGTFEGKTHLVVDGHSVHRSKRVREWVAARDDRIELHLLPPYSPHLNPDELVNADLKRHLADKVITDVRRPGSRGGSLPRRRGQAGVRCGR</sequence>
<dbReference type="NCBIfam" id="NF033545">
    <property type="entry name" value="transpos_IS630"/>
    <property type="match status" value="1"/>
</dbReference>
<reference evidence="4" key="1">
    <citation type="journal article" date="2019" name="Int. J. Syst. Evol. Microbiol.">
        <title>The Global Catalogue of Microorganisms (GCM) 10K type strain sequencing project: providing services to taxonomists for standard genome sequencing and annotation.</title>
        <authorList>
            <consortium name="The Broad Institute Genomics Platform"/>
            <consortium name="The Broad Institute Genome Sequencing Center for Infectious Disease"/>
            <person name="Wu L."/>
            <person name="Ma J."/>
        </authorList>
    </citation>
    <scope>NUCLEOTIDE SEQUENCE [LARGE SCALE GENOMIC DNA]</scope>
    <source>
        <strain evidence="4">CGMCC 4.7396</strain>
    </source>
</reference>
<dbReference type="Pfam" id="PF13358">
    <property type="entry name" value="DDE_3"/>
    <property type="match status" value="1"/>
</dbReference>
<dbReference type="PANTHER" id="PTHR46564:SF1">
    <property type="entry name" value="TRANSPOSASE"/>
    <property type="match status" value="1"/>
</dbReference>
<dbReference type="InterPro" id="IPR012337">
    <property type="entry name" value="RNaseH-like_sf"/>
</dbReference>
<dbReference type="RefSeq" id="WP_387970720.1">
    <property type="nucleotide sequence ID" value="NZ_JBHRWO010000004.1"/>
</dbReference>
<name>A0ABV7PVW1_9ACTN</name>
<organism evidence="3 4">
    <name type="scientific">Glycomyces rhizosphaerae</name>
    <dbReference type="NCBI Taxonomy" id="2054422"/>
    <lineage>
        <taxon>Bacteria</taxon>
        <taxon>Bacillati</taxon>
        <taxon>Actinomycetota</taxon>
        <taxon>Actinomycetes</taxon>
        <taxon>Glycomycetales</taxon>
        <taxon>Glycomycetaceae</taxon>
        <taxon>Glycomyces</taxon>
    </lineage>
</organism>
<feature type="region of interest" description="Disordered" evidence="1">
    <location>
        <begin position="138"/>
        <end position="160"/>
    </location>
</feature>
<dbReference type="InterPro" id="IPR038717">
    <property type="entry name" value="Tc1-like_DDE_dom"/>
</dbReference>
<evidence type="ECO:0000259" key="2">
    <source>
        <dbReference type="Pfam" id="PF13358"/>
    </source>
</evidence>
<dbReference type="InterPro" id="IPR047655">
    <property type="entry name" value="Transpos_IS630-like"/>
</dbReference>
<accession>A0ABV7PVW1</accession>
<evidence type="ECO:0000313" key="4">
    <source>
        <dbReference type="Proteomes" id="UP001595712"/>
    </source>
</evidence>
<dbReference type="Gene3D" id="3.30.420.10">
    <property type="entry name" value="Ribonuclease H-like superfamily/Ribonuclease H"/>
    <property type="match status" value="1"/>
</dbReference>
<proteinExistence type="predicted"/>
<comment type="caution">
    <text evidence="3">The sequence shown here is derived from an EMBL/GenBank/DDBJ whole genome shotgun (WGS) entry which is preliminary data.</text>
</comment>